<reference evidence="2" key="1">
    <citation type="journal article" date="2008" name="Nat. Genet.">
        <title>The Pristionchus pacificus genome provides a unique perspective on nematode lifestyle and parasitism.</title>
        <authorList>
            <person name="Dieterich C."/>
            <person name="Clifton S.W."/>
            <person name="Schuster L.N."/>
            <person name="Chinwalla A."/>
            <person name="Delehaunty K."/>
            <person name="Dinkelacker I."/>
            <person name="Fulton L."/>
            <person name="Fulton R."/>
            <person name="Godfrey J."/>
            <person name="Minx P."/>
            <person name="Mitreva M."/>
            <person name="Roeseler W."/>
            <person name="Tian H."/>
            <person name="Witte H."/>
            <person name="Yang S.P."/>
            <person name="Wilson R.K."/>
            <person name="Sommer R.J."/>
        </authorList>
    </citation>
    <scope>NUCLEOTIDE SEQUENCE [LARGE SCALE GENOMIC DNA]</scope>
    <source>
        <strain evidence="2">PS312</strain>
    </source>
</reference>
<gene>
    <name evidence="1" type="primary">WBGene00273598</name>
</gene>
<dbReference type="EnsemblMetazoa" id="PPA35229.1">
    <property type="protein sequence ID" value="PPA35229.1"/>
    <property type="gene ID" value="WBGene00273598"/>
</dbReference>
<evidence type="ECO:0000313" key="1">
    <source>
        <dbReference type="EnsemblMetazoa" id="PPA35229.1"/>
    </source>
</evidence>
<proteinExistence type="predicted"/>
<organism evidence="1 2">
    <name type="scientific">Pristionchus pacificus</name>
    <name type="common">Parasitic nematode worm</name>
    <dbReference type="NCBI Taxonomy" id="54126"/>
    <lineage>
        <taxon>Eukaryota</taxon>
        <taxon>Metazoa</taxon>
        <taxon>Ecdysozoa</taxon>
        <taxon>Nematoda</taxon>
        <taxon>Chromadorea</taxon>
        <taxon>Rhabditida</taxon>
        <taxon>Rhabditina</taxon>
        <taxon>Diplogasteromorpha</taxon>
        <taxon>Diplogasteroidea</taxon>
        <taxon>Neodiplogasteridae</taxon>
        <taxon>Pristionchus</taxon>
    </lineage>
</organism>
<keyword evidence="2" id="KW-1185">Reference proteome</keyword>
<name>A0A2A6B886_PRIPA</name>
<sequence>MPATVLLVASFAAVVASLKCPTGLPCSPPAQECRRTATYCYEQLLESGIVFSGSLLNFPYFSRSCTTELCVSFISSFPVCLRSPLPCNVKFRRRERLKHDEYMDEFDTYYRAGCDESQLCLN</sequence>
<evidence type="ECO:0000313" key="2">
    <source>
        <dbReference type="Proteomes" id="UP000005239"/>
    </source>
</evidence>
<accession>A0A2A6B886</accession>
<dbReference type="AlphaFoldDB" id="A0A2A6B886"/>
<accession>A0A8R1UPA4</accession>
<dbReference type="Proteomes" id="UP000005239">
    <property type="component" value="Unassembled WGS sequence"/>
</dbReference>
<protein>
    <submittedName>
        <fullName evidence="1">Uncharacterized protein</fullName>
    </submittedName>
</protein>
<reference evidence="1" key="2">
    <citation type="submission" date="2022-06" db="UniProtKB">
        <authorList>
            <consortium name="EnsemblMetazoa"/>
        </authorList>
    </citation>
    <scope>IDENTIFICATION</scope>
    <source>
        <strain evidence="1">PS312</strain>
    </source>
</reference>